<comment type="caution">
    <text evidence="12">The sequence shown here is derived from an EMBL/GenBank/DDBJ whole genome shotgun (WGS) entry which is preliminary data.</text>
</comment>
<feature type="active site" description="Proton acceptor" evidence="10">
    <location>
        <position position="70"/>
    </location>
</feature>
<comment type="catalytic activity">
    <reaction evidence="9 10">
        <text>XTP + H2O = XMP + diphosphate + H(+)</text>
        <dbReference type="Rhea" id="RHEA:28610"/>
        <dbReference type="ChEBI" id="CHEBI:15377"/>
        <dbReference type="ChEBI" id="CHEBI:15378"/>
        <dbReference type="ChEBI" id="CHEBI:33019"/>
        <dbReference type="ChEBI" id="CHEBI:57464"/>
        <dbReference type="ChEBI" id="CHEBI:61314"/>
        <dbReference type="EC" id="3.6.1.66"/>
    </reaction>
</comment>
<evidence type="ECO:0000256" key="6">
    <source>
        <dbReference type="ARBA" id="ARBA00022842"/>
    </source>
</evidence>
<dbReference type="GO" id="GO:0036222">
    <property type="term" value="F:XTP diphosphatase activity"/>
    <property type="evidence" value="ECO:0007669"/>
    <property type="project" value="UniProtKB-UniRule"/>
</dbReference>
<feature type="binding site" evidence="10">
    <location>
        <position position="71"/>
    </location>
    <ligand>
        <name>substrate</name>
    </ligand>
</feature>
<dbReference type="EMBL" id="DSJL01000009">
    <property type="protein sequence ID" value="HEF64877.1"/>
    <property type="molecule type" value="Genomic_DNA"/>
</dbReference>
<feature type="binding site" evidence="10">
    <location>
        <begin position="10"/>
        <end position="15"/>
    </location>
    <ligand>
        <name>substrate</name>
    </ligand>
</feature>
<evidence type="ECO:0000256" key="8">
    <source>
        <dbReference type="ARBA" id="ARBA00051875"/>
    </source>
</evidence>
<dbReference type="InterPro" id="IPR029001">
    <property type="entry name" value="ITPase-like_fam"/>
</dbReference>
<feature type="binding site" evidence="10">
    <location>
        <position position="176"/>
    </location>
    <ligand>
        <name>substrate</name>
    </ligand>
</feature>
<evidence type="ECO:0000256" key="5">
    <source>
        <dbReference type="ARBA" id="ARBA00022801"/>
    </source>
</evidence>
<dbReference type="AlphaFoldDB" id="A0A7C1FS12"/>
<keyword evidence="4 10" id="KW-0547">Nucleotide-binding</keyword>
<protein>
    <recommendedName>
        <fullName evidence="10">dITP/XTP pyrophosphatase</fullName>
        <ecNumber evidence="10">3.6.1.66</ecNumber>
    </recommendedName>
    <alternativeName>
        <fullName evidence="10">Non-canonical purine NTP pyrophosphatase</fullName>
    </alternativeName>
    <alternativeName>
        <fullName evidence="10">Non-standard purine NTP pyrophosphatase</fullName>
    </alternativeName>
    <alternativeName>
        <fullName evidence="10">Nucleoside-triphosphate diphosphatase</fullName>
    </alternativeName>
    <alternativeName>
        <fullName evidence="10">Nucleoside-triphosphate pyrophosphatase</fullName>
        <shortName evidence="10">NTPase</shortName>
    </alternativeName>
</protein>
<dbReference type="GO" id="GO:0009117">
    <property type="term" value="P:nucleotide metabolic process"/>
    <property type="evidence" value="ECO:0007669"/>
    <property type="project" value="UniProtKB-KW"/>
</dbReference>
<dbReference type="InterPro" id="IPR002637">
    <property type="entry name" value="RdgB/HAM1"/>
</dbReference>
<evidence type="ECO:0000256" key="1">
    <source>
        <dbReference type="ARBA" id="ARBA00008023"/>
    </source>
</evidence>
<dbReference type="EC" id="3.6.1.66" evidence="10"/>
<dbReference type="PANTHER" id="PTHR11067:SF9">
    <property type="entry name" value="INOSINE TRIPHOSPHATE PYROPHOSPHATASE"/>
    <property type="match status" value="1"/>
</dbReference>
<dbReference type="SUPFAM" id="SSF52972">
    <property type="entry name" value="ITPase-like"/>
    <property type="match status" value="1"/>
</dbReference>
<sequence length="212" mass="22945">MTTHRIVVATANPGKLRELRALLPPCFEAVTAAELGIRLPPETGDTFAENALIKARAAAHASGLVALADDSGLEVDALGGRPGVHSAHYAGEGATDRDNIQRLLSELRGVPLERRTARFRAVIALVAPDGREALAEGVVEGHIIEEPRGESGFGYDPIFQPLGSEHTFAEMSAEEKNRWSHRAQAMQRALLILQDWFTCSTEKSSINDETRS</sequence>
<comment type="subunit">
    <text evidence="2 10">Homodimer.</text>
</comment>
<keyword evidence="7 10" id="KW-0546">Nucleotide metabolism</keyword>
<evidence type="ECO:0000256" key="7">
    <source>
        <dbReference type="ARBA" id="ARBA00023080"/>
    </source>
</evidence>
<dbReference type="GO" id="GO:0005829">
    <property type="term" value="C:cytosol"/>
    <property type="evidence" value="ECO:0007669"/>
    <property type="project" value="TreeGrafter"/>
</dbReference>
<evidence type="ECO:0000256" key="11">
    <source>
        <dbReference type="RuleBase" id="RU003781"/>
    </source>
</evidence>
<dbReference type="GO" id="GO:0000166">
    <property type="term" value="F:nucleotide binding"/>
    <property type="evidence" value="ECO:0007669"/>
    <property type="project" value="UniProtKB-KW"/>
</dbReference>
<evidence type="ECO:0000256" key="2">
    <source>
        <dbReference type="ARBA" id="ARBA00011738"/>
    </source>
</evidence>
<dbReference type="GO" id="GO:0036220">
    <property type="term" value="F:ITP diphosphatase activity"/>
    <property type="evidence" value="ECO:0007669"/>
    <property type="project" value="UniProtKB-UniRule"/>
</dbReference>
<dbReference type="Gene3D" id="3.90.950.10">
    <property type="match status" value="1"/>
</dbReference>
<dbReference type="NCBIfam" id="TIGR00042">
    <property type="entry name" value="RdgB/HAM1 family non-canonical purine NTP pyrophosphatase"/>
    <property type="match status" value="1"/>
</dbReference>
<evidence type="ECO:0000313" key="12">
    <source>
        <dbReference type="EMBL" id="HEF64877.1"/>
    </source>
</evidence>
<feature type="binding site" evidence="10">
    <location>
        <begin position="181"/>
        <end position="182"/>
    </location>
    <ligand>
        <name>substrate</name>
    </ligand>
</feature>
<reference evidence="12" key="1">
    <citation type="journal article" date="2020" name="mSystems">
        <title>Genome- and Community-Level Interaction Insights into Carbon Utilization and Element Cycling Functions of Hydrothermarchaeota in Hydrothermal Sediment.</title>
        <authorList>
            <person name="Zhou Z."/>
            <person name="Liu Y."/>
            <person name="Xu W."/>
            <person name="Pan J."/>
            <person name="Luo Z.H."/>
            <person name="Li M."/>
        </authorList>
    </citation>
    <scope>NUCLEOTIDE SEQUENCE [LARGE SCALE GENOMIC DNA]</scope>
    <source>
        <strain evidence="12">SpSt-222</strain>
    </source>
</reference>
<dbReference type="GO" id="GO:0046872">
    <property type="term" value="F:metal ion binding"/>
    <property type="evidence" value="ECO:0007669"/>
    <property type="project" value="UniProtKB-KW"/>
</dbReference>
<keyword evidence="3 10" id="KW-0479">Metal-binding</keyword>
<feature type="binding site" evidence="10">
    <location>
        <begin position="153"/>
        <end position="156"/>
    </location>
    <ligand>
        <name>substrate</name>
    </ligand>
</feature>
<dbReference type="InterPro" id="IPR020922">
    <property type="entry name" value="dITP/XTP_pyrophosphatase"/>
</dbReference>
<keyword evidence="5 10" id="KW-0378">Hydrolase</keyword>
<comment type="catalytic activity">
    <reaction evidence="8 10">
        <text>dITP + H2O = dIMP + diphosphate + H(+)</text>
        <dbReference type="Rhea" id="RHEA:28342"/>
        <dbReference type="ChEBI" id="CHEBI:15377"/>
        <dbReference type="ChEBI" id="CHEBI:15378"/>
        <dbReference type="ChEBI" id="CHEBI:33019"/>
        <dbReference type="ChEBI" id="CHEBI:61194"/>
        <dbReference type="ChEBI" id="CHEBI:61382"/>
        <dbReference type="EC" id="3.6.1.66"/>
    </reaction>
</comment>
<evidence type="ECO:0000256" key="4">
    <source>
        <dbReference type="ARBA" id="ARBA00022741"/>
    </source>
</evidence>
<comment type="catalytic activity">
    <reaction evidence="10">
        <text>ITP + H2O = IMP + diphosphate + H(+)</text>
        <dbReference type="Rhea" id="RHEA:29399"/>
        <dbReference type="ChEBI" id="CHEBI:15377"/>
        <dbReference type="ChEBI" id="CHEBI:15378"/>
        <dbReference type="ChEBI" id="CHEBI:33019"/>
        <dbReference type="ChEBI" id="CHEBI:58053"/>
        <dbReference type="ChEBI" id="CHEBI:61402"/>
        <dbReference type="EC" id="3.6.1.66"/>
    </reaction>
</comment>
<keyword evidence="6 10" id="KW-0460">Magnesium</keyword>
<dbReference type="GO" id="GO:0009146">
    <property type="term" value="P:purine nucleoside triphosphate catabolic process"/>
    <property type="evidence" value="ECO:0007669"/>
    <property type="project" value="UniProtKB-UniRule"/>
</dbReference>
<comment type="cofactor">
    <cofactor evidence="10">
        <name>Mg(2+)</name>
        <dbReference type="ChEBI" id="CHEBI:18420"/>
    </cofactor>
    <text evidence="10">Binds 1 Mg(2+) ion per subunit.</text>
</comment>
<comment type="caution">
    <text evidence="10">Lacks conserved residue(s) required for the propagation of feature annotation.</text>
</comment>
<evidence type="ECO:0000256" key="3">
    <source>
        <dbReference type="ARBA" id="ARBA00022723"/>
    </source>
</evidence>
<name>A0A7C1FS12_THERO</name>
<dbReference type="GO" id="GO:0017111">
    <property type="term" value="F:ribonucleoside triphosphate phosphatase activity"/>
    <property type="evidence" value="ECO:0007669"/>
    <property type="project" value="InterPro"/>
</dbReference>
<evidence type="ECO:0000256" key="9">
    <source>
        <dbReference type="ARBA" id="ARBA00052017"/>
    </source>
</evidence>
<dbReference type="FunFam" id="3.90.950.10:FF:000001">
    <property type="entry name" value="dITP/XTP pyrophosphatase"/>
    <property type="match status" value="1"/>
</dbReference>
<organism evidence="12">
    <name type="scientific">Thermomicrobium roseum</name>
    <dbReference type="NCBI Taxonomy" id="500"/>
    <lineage>
        <taxon>Bacteria</taxon>
        <taxon>Pseudomonadati</taxon>
        <taxon>Thermomicrobiota</taxon>
        <taxon>Thermomicrobia</taxon>
        <taxon>Thermomicrobiales</taxon>
        <taxon>Thermomicrobiaceae</taxon>
        <taxon>Thermomicrobium</taxon>
    </lineage>
</organism>
<dbReference type="Pfam" id="PF01725">
    <property type="entry name" value="Ham1p_like"/>
    <property type="match status" value="1"/>
</dbReference>
<gene>
    <name evidence="12" type="primary">rdgB</name>
    <name evidence="12" type="ORF">ENP47_04670</name>
</gene>
<comment type="similarity">
    <text evidence="1 10 11">Belongs to the HAM1 NTPase family.</text>
</comment>
<proteinExistence type="inferred from homology"/>
<comment type="function">
    <text evidence="10">Pyrophosphatase that catalyzes the hydrolysis of nucleoside triphosphates to their monophosphate derivatives, with a high preference for the non-canonical purine nucleotides XTP (xanthosine triphosphate), dITP (deoxyinosine triphosphate) and ITP. Seems to function as a house-cleaning enzyme that removes non-canonical purine nucleotides from the nucleotide pool, thus preventing their incorporation into DNA/RNA and avoiding chromosomal lesions.</text>
</comment>
<dbReference type="HAMAP" id="MF_01405">
    <property type="entry name" value="Non_canon_purine_NTPase"/>
    <property type="match status" value="1"/>
</dbReference>
<dbReference type="PANTHER" id="PTHR11067">
    <property type="entry name" value="INOSINE TRIPHOSPHATE PYROPHOSPHATASE/HAM1 PROTEIN"/>
    <property type="match status" value="1"/>
</dbReference>
<evidence type="ECO:0000256" key="10">
    <source>
        <dbReference type="HAMAP-Rule" id="MF_01405"/>
    </source>
</evidence>
<accession>A0A7C1FS12</accession>
<dbReference type="GO" id="GO:0035870">
    <property type="term" value="F:dITP diphosphatase activity"/>
    <property type="evidence" value="ECO:0007669"/>
    <property type="project" value="UniProtKB-UniRule"/>
</dbReference>
<dbReference type="CDD" id="cd00515">
    <property type="entry name" value="HAM1"/>
    <property type="match status" value="1"/>
</dbReference>
<feature type="binding site" evidence="10">
    <location>
        <position position="70"/>
    </location>
    <ligand>
        <name>Mg(2+)</name>
        <dbReference type="ChEBI" id="CHEBI:18420"/>
    </ligand>
</feature>